<proteinExistence type="predicted"/>
<dbReference type="EMBL" id="JAKHPH010000009">
    <property type="protein sequence ID" value="MCZ3667575.1"/>
    <property type="molecule type" value="Genomic_DNA"/>
</dbReference>
<dbReference type="Proteomes" id="UP001212401">
    <property type="component" value="Unassembled WGS sequence"/>
</dbReference>
<keyword evidence="1" id="KW-0175">Coiled coil</keyword>
<keyword evidence="2" id="KW-0540">Nuclease</keyword>
<evidence type="ECO:0000256" key="1">
    <source>
        <dbReference type="SAM" id="Coils"/>
    </source>
</evidence>
<reference evidence="2" key="1">
    <citation type="submission" date="2022-01" db="EMBL/GenBank/DDBJ databases">
        <title>VMRC isolate genome collection.</title>
        <authorList>
            <person name="France M."/>
            <person name="Rutt L."/>
            <person name="Humphrys M."/>
            <person name="Ravel J."/>
        </authorList>
    </citation>
    <scope>NUCLEOTIDE SEQUENCE</scope>
    <source>
        <strain evidence="2">C0048A1</strain>
    </source>
</reference>
<dbReference type="AlphaFoldDB" id="A0AAW5WSN2"/>
<feature type="coiled-coil region" evidence="1">
    <location>
        <begin position="159"/>
        <end position="236"/>
    </location>
</feature>
<protein>
    <submittedName>
        <fullName evidence="2">Exonuclease SbcC</fullName>
    </submittedName>
</protein>
<sequence>MAISGHEQAAHDVSGIINQRIAEKVSFLRQVDEAVKDHHDKKIYQLLDNQRYAKEIEHREQQPNNQSVMSLVDDITNYLSNFLSIKLIDYLGKKYPFFYYEEYETGHYRIYFGNWWDRREFGELDVLNVRFLFNDDEYDKLKKTFELSRDNKRYNSDKIDKISAENDRLQDLIDHQREREEQRTKLQEQLKDVSSRSGIWESTKNKESRQSLIDALQKLEDEEEESRTAAQTIKDNEQVVLSLSKENTILSYEQKSILDTFGSFEDFELANRNLYANYIKSLSDDQEKQVTDDEQ</sequence>
<keyword evidence="2" id="KW-0378">Hydrolase</keyword>
<accession>A0AAW5WSN2</accession>
<keyword evidence="2" id="KW-0269">Exonuclease</keyword>
<organism evidence="2 3">
    <name type="scientific">Limosilactobacillus vaginalis</name>
    <dbReference type="NCBI Taxonomy" id="1633"/>
    <lineage>
        <taxon>Bacteria</taxon>
        <taxon>Bacillati</taxon>
        <taxon>Bacillota</taxon>
        <taxon>Bacilli</taxon>
        <taxon>Lactobacillales</taxon>
        <taxon>Lactobacillaceae</taxon>
        <taxon>Limosilactobacillus</taxon>
    </lineage>
</organism>
<evidence type="ECO:0000313" key="2">
    <source>
        <dbReference type="EMBL" id="MCZ3667575.1"/>
    </source>
</evidence>
<evidence type="ECO:0000313" key="3">
    <source>
        <dbReference type="Proteomes" id="UP001212401"/>
    </source>
</evidence>
<gene>
    <name evidence="2" type="ORF">L2724_04660</name>
</gene>
<dbReference type="GO" id="GO:0004527">
    <property type="term" value="F:exonuclease activity"/>
    <property type="evidence" value="ECO:0007669"/>
    <property type="project" value="UniProtKB-KW"/>
</dbReference>
<dbReference type="RefSeq" id="WP_191336799.1">
    <property type="nucleotide sequence ID" value="NZ_CAJFIS010000001.1"/>
</dbReference>
<comment type="caution">
    <text evidence="2">The sequence shown here is derived from an EMBL/GenBank/DDBJ whole genome shotgun (WGS) entry which is preliminary data.</text>
</comment>
<name>A0AAW5WSN2_9LACO</name>